<dbReference type="AlphaFoldDB" id="A0A1E7YQW7"/>
<comment type="caution">
    <text evidence="1">The sequence shown here is derived from an EMBL/GenBank/DDBJ whole genome shotgun (WGS) entry which is preliminary data.</text>
</comment>
<evidence type="ECO:0000313" key="1">
    <source>
        <dbReference type="EMBL" id="OFC39006.1"/>
    </source>
</evidence>
<proteinExistence type="predicted"/>
<dbReference type="Proteomes" id="UP000175616">
    <property type="component" value="Unassembled WGS sequence"/>
</dbReference>
<sequence length="70" mass="7722">MNLYMSVGQPGRMNRMRTKSAIQLNTLFGGLSTAISVMYQISTSMIALPACVHARTLTIVQLMTLINTPY</sequence>
<accession>A0A1E7YQW7</accession>
<organism evidence="1 2">
    <name type="scientific">Acidithiobacillus caldus</name>
    <dbReference type="NCBI Taxonomy" id="33059"/>
    <lineage>
        <taxon>Bacteria</taxon>
        <taxon>Pseudomonadati</taxon>
        <taxon>Pseudomonadota</taxon>
        <taxon>Acidithiobacillia</taxon>
        <taxon>Acidithiobacillales</taxon>
        <taxon>Acidithiobacillaceae</taxon>
        <taxon>Acidithiobacillus</taxon>
    </lineage>
</organism>
<gene>
    <name evidence="1" type="ORF">BAE27_00895</name>
</gene>
<dbReference type="EMBL" id="LZYE01000016">
    <property type="protein sequence ID" value="OFC39006.1"/>
    <property type="molecule type" value="Genomic_DNA"/>
</dbReference>
<reference evidence="1 2" key="1">
    <citation type="submission" date="2016-06" db="EMBL/GenBank/DDBJ databases">
        <title>Gene turnover analysis identifies the evolutionary adaptation of the extremophile Acidithiobacillus caldus.</title>
        <authorList>
            <person name="Zhang X."/>
        </authorList>
    </citation>
    <scope>NUCLEOTIDE SEQUENCE [LARGE SCALE GENOMIC DNA]</scope>
    <source>
        <strain evidence="1 2">DX</strain>
    </source>
</reference>
<name>A0A1E7YQW7_9PROT</name>
<evidence type="ECO:0000313" key="2">
    <source>
        <dbReference type="Proteomes" id="UP000175616"/>
    </source>
</evidence>
<protein>
    <submittedName>
        <fullName evidence="1">Uncharacterized protein</fullName>
    </submittedName>
</protein>